<evidence type="ECO:0000256" key="1">
    <source>
        <dbReference type="ARBA" id="ARBA00001933"/>
    </source>
</evidence>
<keyword evidence="2 5" id="KW-0032">Aminotransferase</keyword>
<dbReference type="PANTHER" id="PTHR42832">
    <property type="entry name" value="AMINO ACID AMINOTRANSFERASE"/>
    <property type="match status" value="1"/>
</dbReference>
<dbReference type="GO" id="GO:0010285">
    <property type="term" value="F:L,L-diaminopimelate aminotransferase activity"/>
    <property type="evidence" value="ECO:0007669"/>
    <property type="project" value="UniProtKB-EC"/>
</dbReference>
<dbReference type="SUPFAM" id="SSF53383">
    <property type="entry name" value="PLP-dependent transferases"/>
    <property type="match status" value="1"/>
</dbReference>
<reference evidence="5" key="2">
    <citation type="submission" date="2020-08" db="EMBL/GenBank/DDBJ databases">
        <authorList>
            <person name="Chen M."/>
            <person name="Teng W."/>
            <person name="Zhao L."/>
            <person name="Hu C."/>
            <person name="Zhou Y."/>
            <person name="Han B."/>
            <person name="Song L."/>
            <person name="Shu W."/>
        </authorList>
    </citation>
    <scope>NUCLEOTIDE SEQUENCE</scope>
    <source>
        <strain evidence="5">FACHB-1277</strain>
    </source>
</reference>
<keyword evidence="3 5" id="KW-0808">Transferase</keyword>
<evidence type="ECO:0000256" key="2">
    <source>
        <dbReference type="ARBA" id="ARBA00022576"/>
    </source>
</evidence>
<evidence type="ECO:0000256" key="3">
    <source>
        <dbReference type="ARBA" id="ARBA00022679"/>
    </source>
</evidence>
<dbReference type="InterPro" id="IPR015424">
    <property type="entry name" value="PyrdxlP-dep_Trfase"/>
</dbReference>
<reference evidence="5" key="1">
    <citation type="journal article" date="2015" name="ISME J.">
        <title>Draft Genome Sequence of Streptomyces incarnatus NRRL8089, which Produces the Nucleoside Antibiotic Sinefungin.</title>
        <authorList>
            <person name="Oshima K."/>
            <person name="Hattori M."/>
            <person name="Shimizu H."/>
            <person name="Fukuda K."/>
            <person name="Nemoto M."/>
            <person name="Inagaki K."/>
            <person name="Tamura T."/>
        </authorList>
    </citation>
    <scope>NUCLEOTIDE SEQUENCE</scope>
    <source>
        <strain evidence="5">FACHB-1277</strain>
    </source>
</reference>
<dbReference type="InterPro" id="IPR015421">
    <property type="entry name" value="PyrdxlP-dep_Trfase_major"/>
</dbReference>
<evidence type="ECO:0000313" key="5">
    <source>
        <dbReference type="EMBL" id="MBD2149173.1"/>
    </source>
</evidence>
<dbReference type="InterPro" id="IPR015422">
    <property type="entry name" value="PyrdxlP-dep_Trfase_small"/>
</dbReference>
<dbReference type="AlphaFoldDB" id="A0A926UR45"/>
<name>A0A926UR45_9CYAN</name>
<feature type="domain" description="Aminotransferase class I/classII large" evidence="4">
    <location>
        <begin position="32"/>
        <end position="380"/>
    </location>
</feature>
<dbReference type="InterPro" id="IPR004839">
    <property type="entry name" value="Aminotransferase_I/II_large"/>
</dbReference>
<organism evidence="5 6">
    <name type="scientific">Pseudanabaena cinerea FACHB-1277</name>
    <dbReference type="NCBI Taxonomy" id="2949581"/>
    <lineage>
        <taxon>Bacteria</taxon>
        <taxon>Bacillati</taxon>
        <taxon>Cyanobacteriota</taxon>
        <taxon>Cyanophyceae</taxon>
        <taxon>Pseudanabaenales</taxon>
        <taxon>Pseudanabaenaceae</taxon>
        <taxon>Pseudanabaena</taxon>
        <taxon>Pseudanabaena cinerea</taxon>
    </lineage>
</organism>
<gene>
    <name evidence="5" type="ORF">H6F44_03390</name>
</gene>
<dbReference type="NCBIfam" id="NF005613">
    <property type="entry name" value="PRK07366.1"/>
    <property type="match status" value="1"/>
</dbReference>
<evidence type="ECO:0000313" key="6">
    <source>
        <dbReference type="Proteomes" id="UP000631421"/>
    </source>
</evidence>
<dbReference type="EC" id="2.6.1.83" evidence="5"/>
<sequence>MQFADRLQGLQSNVFADMDRAKEQVKSTGMSVIDLSLGSSDLPTAPFILEAIAQSLADTSTHGYCLFSNTRDFRETVAAWMHKRFGVTLDPESEILPLIGSQEGTAHMPLALLNSDDVALLQDPGYPSHYGGIALAGGQAYGMPLLAENDFLPVFADIPPATLARAKMMVLSYPHNPTTAIASLDFFKSALQFCQQHNLALVHDFPYVDLVFNGKPQPSVLQADRDRQLSIEFFTLSKSYNMGGFRVGFAVGNRQLIQALRQIKAVVDFNQYQGIMRGAITALNCDLNDDFQGDRHPIAQVLQTFESRRDAMLTALAAIGWQIPTPTATMYLWAKLPDRYAHDSVKFCLDLLKSTGIALAPGSGFGKYGEGYVRFALVYPPDILQAAATQIGAFFAQVD</sequence>
<dbReference type="Gene3D" id="3.90.1150.10">
    <property type="entry name" value="Aspartate Aminotransferase, domain 1"/>
    <property type="match status" value="1"/>
</dbReference>
<comment type="caution">
    <text evidence="5">The sequence shown here is derived from an EMBL/GenBank/DDBJ whole genome shotgun (WGS) entry which is preliminary data.</text>
</comment>
<proteinExistence type="predicted"/>
<dbReference type="Pfam" id="PF00155">
    <property type="entry name" value="Aminotran_1_2"/>
    <property type="match status" value="1"/>
</dbReference>
<dbReference type="GO" id="GO:0030170">
    <property type="term" value="F:pyridoxal phosphate binding"/>
    <property type="evidence" value="ECO:0007669"/>
    <property type="project" value="InterPro"/>
</dbReference>
<dbReference type="Proteomes" id="UP000631421">
    <property type="component" value="Unassembled WGS sequence"/>
</dbReference>
<evidence type="ECO:0000259" key="4">
    <source>
        <dbReference type="Pfam" id="PF00155"/>
    </source>
</evidence>
<dbReference type="InterPro" id="IPR050881">
    <property type="entry name" value="LL-DAP_aminotransferase"/>
</dbReference>
<dbReference type="CDD" id="cd00609">
    <property type="entry name" value="AAT_like"/>
    <property type="match status" value="1"/>
</dbReference>
<dbReference type="Gene3D" id="3.40.640.10">
    <property type="entry name" value="Type I PLP-dependent aspartate aminotransferase-like (Major domain)"/>
    <property type="match status" value="1"/>
</dbReference>
<dbReference type="EMBL" id="JACJPY010000006">
    <property type="protein sequence ID" value="MBD2149173.1"/>
    <property type="molecule type" value="Genomic_DNA"/>
</dbReference>
<comment type="cofactor">
    <cofactor evidence="1">
        <name>pyridoxal 5'-phosphate</name>
        <dbReference type="ChEBI" id="CHEBI:597326"/>
    </cofactor>
</comment>
<accession>A0A926UR45</accession>
<keyword evidence="6" id="KW-1185">Reference proteome</keyword>
<protein>
    <submittedName>
        <fullName evidence="5">LL-diaminopimelate aminotransferase</fullName>
        <ecNumber evidence="5">2.6.1.83</ecNumber>
    </submittedName>
</protein>
<dbReference type="PANTHER" id="PTHR42832:SF2">
    <property type="entry name" value="ASPARTATE TRANSAMINASE"/>
    <property type="match status" value="1"/>
</dbReference>
<dbReference type="RefSeq" id="WP_190349510.1">
    <property type="nucleotide sequence ID" value="NZ_JACJPY010000006.1"/>
</dbReference>